<proteinExistence type="predicted"/>
<sequence>MRSGASAFASDRSVTTTREWPFGIASIVGCEWVEYMSLEALLSAPTRQGREKHCLTGR</sequence>
<organism evidence="1 2">
    <name type="scientific">Halarchaeum grantii</name>
    <dbReference type="NCBI Taxonomy" id="1193105"/>
    <lineage>
        <taxon>Archaea</taxon>
        <taxon>Methanobacteriati</taxon>
        <taxon>Methanobacteriota</taxon>
        <taxon>Stenosarchaea group</taxon>
        <taxon>Halobacteria</taxon>
        <taxon>Halobacteriales</taxon>
        <taxon>Halobacteriaceae</taxon>
    </lineage>
</organism>
<name>A0A830F308_9EURY</name>
<dbReference type="AlphaFoldDB" id="A0A830F308"/>
<reference evidence="1 2" key="1">
    <citation type="journal article" date="2019" name="Int. J. Syst. Evol. Microbiol.">
        <title>The Global Catalogue of Microorganisms (GCM) 10K type strain sequencing project: providing services to taxonomists for standard genome sequencing and annotation.</title>
        <authorList>
            <consortium name="The Broad Institute Genomics Platform"/>
            <consortium name="The Broad Institute Genome Sequencing Center for Infectious Disease"/>
            <person name="Wu L."/>
            <person name="Ma J."/>
        </authorList>
    </citation>
    <scope>NUCLEOTIDE SEQUENCE [LARGE SCALE GENOMIC DNA]</scope>
    <source>
        <strain evidence="1 2">JCM 19585</strain>
    </source>
</reference>
<gene>
    <name evidence="1" type="ORF">GCM10009037_17360</name>
</gene>
<evidence type="ECO:0000313" key="1">
    <source>
        <dbReference type="EMBL" id="GGL34285.1"/>
    </source>
</evidence>
<dbReference type="PROSITE" id="PS51257">
    <property type="entry name" value="PROKAR_LIPOPROTEIN"/>
    <property type="match status" value="1"/>
</dbReference>
<dbReference type="EMBL" id="BMPF01000002">
    <property type="protein sequence ID" value="GGL34285.1"/>
    <property type="molecule type" value="Genomic_DNA"/>
</dbReference>
<comment type="caution">
    <text evidence="1">The sequence shown here is derived from an EMBL/GenBank/DDBJ whole genome shotgun (WGS) entry which is preliminary data.</text>
</comment>
<dbReference type="Proteomes" id="UP000628840">
    <property type="component" value="Unassembled WGS sequence"/>
</dbReference>
<accession>A0A830F308</accession>
<evidence type="ECO:0000313" key="2">
    <source>
        <dbReference type="Proteomes" id="UP000628840"/>
    </source>
</evidence>
<protein>
    <submittedName>
        <fullName evidence="1">Uncharacterized protein</fullName>
    </submittedName>
</protein>
<keyword evidence="2" id="KW-1185">Reference proteome</keyword>